<name>A0AA42B6P8_9GAMM</name>
<dbReference type="Proteomes" id="UP001165393">
    <property type="component" value="Unassembled WGS sequence"/>
</dbReference>
<evidence type="ECO:0000313" key="6">
    <source>
        <dbReference type="EMBL" id="MCM2678910.1"/>
    </source>
</evidence>
<evidence type="ECO:0000256" key="2">
    <source>
        <dbReference type="HAMAP-Rule" id="MF_02087"/>
    </source>
</evidence>
<sequence length="232" mass="25775">MQTLTERFAAANDQVQFAAQKFGRAPNSVKMLAVSKTKPVSEIEQVAALGQLDFGENYSQEAIEKAQRLSHLELNWHFIGPIQSNKTKGLAEHMAWVHTISRDKIAQRLNDQRPSSLPALNICIQVNVSQEDQKAGVSIEQLPQLVSQIETLPNLSLRGLMAIVENTNDTQRLTEQFATMRSLFNALKAEHPSVDTLSMGMSQDLELAIQHGSTMVRIGTAIFGQRQPKKES</sequence>
<dbReference type="AlphaFoldDB" id="A0AA42B6P8"/>
<feature type="modified residue" description="N6-(pyridoxal phosphate)lysine" evidence="2 3">
    <location>
        <position position="36"/>
    </location>
</feature>
<comment type="similarity">
    <text evidence="2 4">Belongs to the pyridoxal phosphate-binding protein YggS/PROSC family.</text>
</comment>
<dbReference type="InterPro" id="IPR029066">
    <property type="entry name" value="PLP-binding_barrel"/>
</dbReference>
<dbReference type="Pfam" id="PF01168">
    <property type="entry name" value="Ala_racemase_N"/>
    <property type="match status" value="1"/>
</dbReference>
<dbReference type="Gene3D" id="3.20.20.10">
    <property type="entry name" value="Alanine racemase"/>
    <property type="match status" value="1"/>
</dbReference>
<comment type="caution">
    <text evidence="6">The sequence shown here is derived from an EMBL/GenBank/DDBJ whole genome shotgun (WGS) entry which is preliminary data.</text>
</comment>
<organism evidence="6 7">
    <name type="scientific">Echinimonas agarilytica</name>
    <dbReference type="NCBI Taxonomy" id="1215918"/>
    <lineage>
        <taxon>Bacteria</taxon>
        <taxon>Pseudomonadati</taxon>
        <taxon>Pseudomonadota</taxon>
        <taxon>Gammaproteobacteria</taxon>
        <taxon>Alteromonadales</taxon>
        <taxon>Echinimonadaceae</taxon>
        <taxon>Echinimonas</taxon>
    </lineage>
</organism>
<dbReference type="CDD" id="cd06824">
    <property type="entry name" value="PLPDE_III_Yggs_like"/>
    <property type="match status" value="1"/>
</dbReference>
<dbReference type="GO" id="GO:0030170">
    <property type="term" value="F:pyridoxal phosphate binding"/>
    <property type="evidence" value="ECO:0007669"/>
    <property type="project" value="UniProtKB-UniRule"/>
</dbReference>
<dbReference type="PANTHER" id="PTHR10146">
    <property type="entry name" value="PROLINE SYNTHETASE CO-TRANSCRIBED BACTERIAL HOMOLOG PROTEIN"/>
    <property type="match status" value="1"/>
</dbReference>
<feature type="domain" description="Alanine racemase N-terminal" evidence="5">
    <location>
        <begin position="25"/>
        <end position="226"/>
    </location>
</feature>
<dbReference type="NCBIfam" id="TIGR00044">
    <property type="entry name" value="YggS family pyridoxal phosphate-dependent enzyme"/>
    <property type="match status" value="1"/>
</dbReference>
<evidence type="ECO:0000256" key="1">
    <source>
        <dbReference type="ARBA" id="ARBA00022898"/>
    </source>
</evidence>
<dbReference type="PANTHER" id="PTHR10146:SF14">
    <property type="entry name" value="PYRIDOXAL PHOSPHATE HOMEOSTASIS PROTEIN"/>
    <property type="match status" value="1"/>
</dbReference>
<evidence type="ECO:0000256" key="4">
    <source>
        <dbReference type="RuleBase" id="RU004514"/>
    </source>
</evidence>
<dbReference type="InterPro" id="IPR011078">
    <property type="entry name" value="PyrdxlP_homeostasis"/>
</dbReference>
<keyword evidence="1 2" id="KW-0663">Pyridoxal phosphate</keyword>
<keyword evidence="7" id="KW-1185">Reference proteome</keyword>
<dbReference type="PROSITE" id="PS01211">
    <property type="entry name" value="UPF0001"/>
    <property type="match status" value="1"/>
</dbReference>
<gene>
    <name evidence="6" type="ORF">NAF29_04370</name>
</gene>
<dbReference type="HAMAP" id="MF_02087">
    <property type="entry name" value="PLP_homeostasis"/>
    <property type="match status" value="1"/>
</dbReference>
<dbReference type="RefSeq" id="WP_251260881.1">
    <property type="nucleotide sequence ID" value="NZ_JAMQGP010000002.1"/>
</dbReference>
<dbReference type="FunFam" id="3.20.20.10:FF:000018">
    <property type="entry name" value="Pyridoxal phosphate homeostasis protein"/>
    <property type="match status" value="1"/>
</dbReference>
<comment type="cofactor">
    <cofactor evidence="3">
        <name>pyridoxal 5'-phosphate</name>
        <dbReference type="ChEBI" id="CHEBI:597326"/>
    </cofactor>
</comment>
<dbReference type="InterPro" id="IPR001608">
    <property type="entry name" value="Ala_racemase_N"/>
</dbReference>
<reference evidence="6 7" key="1">
    <citation type="journal article" date="2013" name="Antonie Van Leeuwenhoek">
        <title>Echinimonas agarilytica gen. nov., sp. nov., a new gammaproteobacterium isolated from the sea urchin Strongylocentrotus intermedius.</title>
        <authorList>
            <person name="Nedashkovskaya O.I."/>
            <person name="Stenkova A.M."/>
            <person name="Zhukova N.V."/>
            <person name="Van Trappen S."/>
            <person name="Lee J.S."/>
            <person name="Kim S.B."/>
        </authorList>
    </citation>
    <scope>NUCLEOTIDE SEQUENCE [LARGE SCALE GENOMIC DNA]</scope>
    <source>
        <strain evidence="6 7">KMM 6351</strain>
    </source>
</reference>
<evidence type="ECO:0000256" key="3">
    <source>
        <dbReference type="PIRSR" id="PIRSR004848-1"/>
    </source>
</evidence>
<evidence type="ECO:0000259" key="5">
    <source>
        <dbReference type="Pfam" id="PF01168"/>
    </source>
</evidence>
<accession>A0AA42B6P8</accession>
<dbReference type="PIRSF" id="PIRSF004848">
    <property type="entry name" value="YBL036c_PLPDEIII"/>
    <property type="match status" value="1"/>
</dbReference>
<comment type="function">
    <text evidence="2">Pyridoxal 5'-phosphate (PLP)-binding protein, which is involved in PLP homeostasis.</text>
</comment>
<protein>
    <recommendedName>
        <fullName evidence="2">Pyridoxal phosphate homeostasis protein</fullName>
        <shortName evidence="2">PLP homeostasis protein</shortName>
    </recommendedName>
</protein>
<proteinExistence type="inferred from homology"/>
<dbReference type="EMBL" id="JAMQGP010000002">
    <property type="protein sequence ID" value="MCM2678910.1"/>
    <property type="molecule type" value="Genomic_DNA"/>
</dbReference>
<evidence type="ECO:0000313" key="7">
    <source>
        <dbReference type="Proteomes" id="UP001165393"/>
    </source>
</evidence>
<dbReference type="SUPFAM" id="SSF51419">
    <property type="entry name" value="PLP-binding barrel"/>
    <property type="match status" value="1"/>
</dbReference>